<keyword evidence="5 10" id="KW-0812">Transmembrane</keyword>
<dbReference type="UniPathway" id="UPA00196"/>
<evidence type="ECO:0000256" key="5">
    <source>
        <dbReference type="ARBA" id="ARBA00022692"/>
    </source>
</evidence>
<dbReference type="PANTHER" id="PTHR28650:SF1">
    <property type="entry name" value="PHOSPHATIDYLINOSITOL-GLYCAN BIOSYNTHESIS CLASS X PROTEIN"/>
    <property type="match status" value="1"/>
</dbReference>
<gene>
    <name evidence="11" type="ORF">BN9_022050</name>
</gene>
<dbReference type="Proteomes" id="UP000053237">
    <property type="component" value="Unassembled WGS sequence"/>
</dbReference>
<accession>A0A024G454</accession>
<evidence type="ECO:0000313" key="12">
    <source>
        <dbReference type="Proteomes" id="UP000053237"/>
    </source>
</evidence>
<dbReference type="Pfam" id="PF08320">
    <property type="entry name" value="PIG-X"/>
    <property type="match status" value="1"/>
</dbReference>
<keyword evidence="6" id="KW-0256">Endoplasmic reticulum</keyword>
<comment type="pathway">
    <text evidence="2">Glycolipid biosynthesis; glycosylphosphatidylinositol-anchor biosynthesis.</text>
</comment>
<evidence type="ECO:0000256" key="6">
    <source>
        <dbReference type="ARBA" id="ARBA00022824"/>
    </source>
</evidence>
<name>A0A024G454_9STRA</name>
<dbReference type="InterPro" id="IPR013233">
    <property type="entry name" value="PIG-X/PBN1"/>
</dbReference>
<keyword evidence="9" id="KW-0325">Glycoprotein</keyword>
<dbReference type="GO" id="GO:0006506">
    <property type="term" value="P:GPI anchor biosynthetic process"/>
    <property type="evidence" value="ECO:0007669"/>
    <property type="project" value="UniProtKB-UniPathway"/>
</dbReference>
<dbReference type="InParanoid" id="A0A024G454"/>
<dbReference type="PANTHER" id="PTHR28650">
    <property type="entry name" value="PHOSPHATIDYLINOSITOL-GLYCAN BIOSYNTHESIS CLASS X PROTEIN"/>
    <property type="match status" value="1"/>
</dbReference>
<evidence type="ECO:0008006" key="13">
    <source>
        <dbReference type="Google" id="ProtNLM"/>
    </source>
</evidence>
<evidence type="ECO:0000256" key="7">
    <source>
        <dbReference type="ARBA" id="ARBA00022989"/>
    </source>
</evidence>
<dbReference type="GO" id="GO:0005789">
    <property type="term" value="C:endoplasmic reticulum membrane"/>
    <property type="evidence" value="ECO:0007669"/>
    <property type="project" value="UniProtKB-SubCell"/>
</dbReference>
<dbReference type="AlphaFoldDB" id="A0A024G454"/>
<evidence type="ECO:0000256" key="10">
    <source>
        <dbReference type="SAM" id="Phobius"/>
    </source>
</evidence>
<sequence length="742" mass="84124">MSVYCKQNAAAFLKVSYMNVYRVVQNAICPYIFDIAMDHRIGSRDVSLNQGLQWLNLSIETKRWFNTIMKFGGCPQFDLIVFEAASRQHFDGTLPEAIDMDWLMSSIESSLALSCAVGSKKSCSSSWGVNAPRQFQTNNSTKGFCCELHEFMSDTVDDTAVSDFSRVIGKKKRLMNLVVSVMMVILIEWLDQLLMMMRENLQNSSNYEVVGTICLYGIARETVSDRVEITTDNFVNATSGPLLTLEIVGALPVQRFHSFNLSEAPQCALLLDRIESIDVAIVQPSARAPTLQRLFEQHPLFSIYTIGAQVSMSLRAPNEQLMQLAESCRFQLDRHVQQVMRQIFDTAMPPHYQLTRSVCEKHHPEGIYDNEEQVCFSKQGPFFNANEARKAVARVVRDTIDSKDQANALISALYEPGVSELLTYISLRRNESVSHTPDVWKVELVHTWKTSSKSISFSKTLIQHGLVRVVHRLDPLMYRTLNEAVVPSTLARGQLQPIAGIFSTFAASPHVSLVGQGFHQEYLVRLSLATTTRNSLKERCGNHSKWSIRFFVLLSNDIYLDLDELRRLERFGKLKFQAFSNYIDIERPSSVSSQHFVSLTFPINLTTNSNTFEFQFPIHMRYQTPSLKLRYRNATIFSPEIFLSCLPQLHKSIDKTTSLATTPLIVERNSVSEQKDHLYAFPWFRITLQSQLGAIQSPVPVGYLPDGEIVSIVTFTITFVGAMLLIVAVLWKSPPKDRRKAD</sequence>
<evidence type="ECO:0000256" key="3">
    <source>
        <dbReference type="ARBA" id="ARBA00010345"/>
    </source>
</evidence>
<evidence type="ECO:0000256" key="4">
    <source>
        <dbReference type="ARBA" id="ARBA00022502"/>
    </source>
</evidence>
<keyword evidence="7 10" id="KW-1133">Transmembrane helix</keyword>
<evidence type="ECO:0000256" key="1">
    <source>
        <dbReference type="ARBA" id="ARBA00004389"/>
    </source>
</evidence>
<keyword evidence="12" id="KW-1185">Reference proteome</keyword>
<protein>
    <recommendedName>
        <fullName evidence="13">Phosphatidylinositol-glycan biosynthesis class X protein</fullName>
    </recommendedName>
</protein>
<proteinExistence type="inferred from homology"/>
<feature type="transmembrane region" description="Helical" evidence="10">
    <location>
        <begin position="174"/>
        <end position="197"/>
    </location>
</feature>
<comment type="subcellular location">
    <subcellularLocation>
        <location evidence="1">Endoplasmic reticulum membrane</location>
        <topology evidence="1">Single-pass membrane protein</topology>
    </subcellularLocation>
</comment>
<keyword evidence="8 10" id="KW-0472">Membrane</keyword>
<evidence type="ECO:0000256" key="2">
    <source>
        <dbReference type="ARBA" id="ARBA00004687"/>
    </source>
</evidence>
<dbReference type="STRING" id="65357.A0A024G454"/>
<evidence type="ECO:0000256" key="9">
    <source>
        <dbReference type="ARBA" id="ARBA00023180"/>
    </source>
</evidence>
<comment type="caution">
    <text evidence="11">The sequence shown here is derived from an EMBL/GenBank/DDBJ whole genome shotgun (WGS) entry which is preliminary data.</text>
</comment>
<reference evidence="11 12" key="1">
    <citation type="submission" date="2012-05" db="EMBL/GenBank/DDBJ databases">
        <title>Recombination and specialization in a pathogen metapopulation.</title>
        <authorList>
            <person name="Gardiner A."/>
            <person name="Kemen E."/>
            <person name="Schultz-Larsen T."/>
            <person name="MacLean D."/>
            <person name="Van Oosterhout C."/>
            <person name="Jones J.D.G."/>
        </authorList>
    </citation>
    <scope>NUCLEOTIDE SEQUENCE [LARGE SCALE GENOMIC DNA]</scope>
    <source>
        <strain evidence="11 12">Ac Nc2</strain>
    </source>
</reference>
<organism evidence="11 12">
    <name type="scientific">Albugo candida</name>
    <dbReference type="NCBI Taxonomy" id="65357"/>
    <lineage>
        <taxon>Eukaryota</taxon>
        <taxon>Sar</taxon>
        <taxon>Stramenopiles</taxon>
        <taxon>Oomycota</taxon>
        <taxon>Peronosporomycetes</taxon>
        <taxon>Albuginales</taxon>
        <taxon>Albuginaceae</taxon>
        <taxon>Albugo</taxon>
    </lineage>
</organism>
<dbReference type="InterPro" id="IPR040039">
    <property type="entry name" value="PIGX"/>
</dbReference>
<dbReference type="OrthoDB" id="5546453at2759"/>
<evidence type="ECO:0000256" key="8">
    <source>
        <dbReference type="ARBA" id="ARBA00023136"/>
    </source>
</evidence>
<dbReference type="EMBL" id="CAIX01000019">
    <property type="protein sequence ID" value="CCI41421.1"/>
    <property type="molecule type" value="Genomic_DNA"/>
</dbReference>
<keyword evidence="4" id="KW-0337">GPI-anchor biosynthesis</keyword>
<comment type="similarity">
    <text evidence="3">Belongs to the PIGX family.</text>
</comment>
<evidence type="ECO:0000313" key="11">
    <source>
        <dbReference type="EMBL" id="CCI41421.1"/>
    </source>
</evidence>
<feature type="transmembrane region" description="Helical" evidence="10">
    <location>
        <begin position="709"/>
        <end position="731"/>
    </location>
</feature>